<sequence>MSFIRNFFDEIKTRKIVKEMGLYVATQQQVDGSNAQLFGNARTMTAAGNLEWFAPAFEAARESKAWTENGGRVYGQLLSCLDAQPGADRAAHLKTFETYYQQFPCPATAGMYASQLVDYAYELRGTGWAHEVGEDQSVGM</sequence>
<name>A0AAU7DVK0_9MICO</name>
<accession>A0AAU7DVK0</accession>
<dbReference type="AlphaFoldDB" id="A0AAU7DVK0"/>
<protein>
    <recommendedName>
        <fullName evidence="2">Phasin domain-containing protein</fullName>
    </recommendedName>
</protein>
<organism evidence="1">
    <name type="scientific">Jonesiaceae bacterium BS-20</name>
    <dbReference type="NCBI Taxonomy" id="3120821"/>
    <lineage>
        <taxon>Bacteria</taxon>
        <taxon>Bacillati</taxon>
        <taxon>Actinomycetota</taxon>
        <taxon>Actinomycetes</taxon>
        <taxon>Micrococcales</taxon>
        <taxon>Jonesiaceae</taxon>
    </lineage>
</organism>
<evidence type="ECO:0000313" key="1">
    <source>
        <dbReference type="EMBL" id="XBH21734.1"/>
    </source>
</evidence>
<evidence type="ECO:0008006" key="2">
    <source>
        <dbReference type="Google" id="ProtNLM"/>
    </source>
</evidence>
<gene>
    <name evidence="1" type="ORF">V5R04_00460</name>
</gene>
<dbReference type="EMBL" id="CP146203">
    <property type="protein sequence ID" value="XBH21734.1"/>
    <property type="molecule type" value="Genomic_DNA"/>
</dbReference>
<proteinExistence type="predicted"/>
<reference evidence="1" key="1">
    <citation type="submission" date="2024-02" db="EMBL/GenBank/DDBJ databases">
        <title>Tomenella chthoni gen. nov. sp. nov., a member of the family Jonesiaceae isolated from bat guano.</title>
        <authorList>
            <person name="Miller S.L."/>
            <person name="King J."/>
            <person name="Sankaranarayanan K."/>
            <person name="Lawson P.A."/>
        </authorList>
    </citation>
    <scope>NUCLEOTIDE SEQUENCE</scope>
    <source>
        <strain evidence="1">BS-20</strain>
    </source>
</reference>